<dbReference type="SUPFAM" id="SSF54117">
    <property type="entry name" value="Interleukin 8-like chemokines"/>
    <property type="match status" value="3"/>
</dbReference>
<dbReference type="SMART" id="SM00199">
    <property type="entry name" value="SCY"/>
    <property type="match status" value="2"/>
</dbReference>
<dbReference type="FunFam" id="2.40.50.40:FF:000004">
    <property type="entry name" value="C-X-C motif chemokine"/>
    <property type="match status" value="2"/>
</dbReference>
<evidence type="ECO:0000256" key="5">
    <source>
        <dbReference type="ARBA" id="ARBA00023157"/>
    </source>
</evidence>
<keyword evidence="7" id="KW-1133">Transmembrane helix</keyword>
<feature type="domain" description="Chemokine interleukin-8-like" evidence="8">
    <location>
        <begin position="43"/>
        <end position="104"/>
    </location>
</feature>
<dbReference type="PROSITE" id="PS00471">
    <property type="entry name" value="SMALL_CYTOKINES_CXC"/>
    <property type="match status" value="2"/>
</dbReference>
<dbReference type="GO" id="GO:0005615">
    <property type="term" value="C:extracellular space"/>
    <property type="evidence" value="ECO:0007669"/>
    <property type="project" value="UniProtKB-UniRule"/>
</dbReference>
<evidence type="ECO:0000313" key="10">
    <source>
        <dbReference type="Proteomes" id="UP000030759"/>
    </source>
</evidence>
<feature type="transmembrane region" description="Helical" evidence="7">
    <location>
        <begin position="284"/>
        <end position="303"/>
    </location>
</feature>
<evidence type="ECO:0000259" key="8">
    <source>
        <dbReference type="SMART" id="SM00199"/>
    </source>
</evidence>
<keyword evidence="6" id="KW-0732">Signal</keyword>
<dbReference type="InterPro" id="IPR001089">
    <property type="entry name" value="Chemokine_CXC"/>
</dbReference>
<reference evidence="10" key="1">
    <citation type="journal article" date="2013" name="Nat. Biotechnol.">
        <title>Chinese hamster genome sequenced from sorted chromosomes.</title>
        <authorList>
            <person name="Brinkrolf K."/>
            <person name="Rupp O."/>
            <person name="Laux H."/>
            <person name="Kollin F."/>
            <person name="Ernst W."/>
            <person name="Linke B."/>
            <person name="Kofler R."/>
            <person name="Romand S."/>
            <person name="Hesse F."/>
            <person name="Budach W.E."/>
            <person name="Galosy S."/>
            <person name="Muller D."/>
            <person name="Noll T."/>
            <person name="Wienberg J."/>
            <person name="Jostock T."/>
            <person name="Leonard M."/>
            <person name="Grillari J."/>
            <person name="Tauch A."/>
            <person name="Goesmann A."/>
            <person name="Helk B."/>
            <person name="Mott J.E."/>
            <person name="Puhler A."/>
            <person name="Borth N."/>
        </authorList>
    </citation>
    <scope>NUCLEOTIDE SEQUENCE [LARGE SCALE GENOMIC DNA]</scope>
    <source>
        <strain evidence="10">17A/GY</strain>
    </source>
</reference>
<keyword evidence="6" id="KW-0145">Chemotaxis</keyword>
<evidence type="ECO:0000256" key="3">
    <source>
        <dbReference type="ARBA" id="ARBA00022514"/>
    </source>
</evidence>
<dbReference type="InterPro" id="IPR001811">
    <property type="entry name" value="Chemokine_IL8-like_dom"/>
</dbReference>
<dbReference type="InterPro" id="IPR018048">
    <property type="entry name" value="Chemokine_CXC_CS"/>
</dbReference>
<dbReference type="Gene3D" id="2.40.50.40">
    <property type="match status" value="3"/>
</dbReference>
<protein>
    <recommendedName>
        <fullName evidence="6">C-X-C motif chemokine</fullName>
    </recommendedName>
</protein>
<dbReference type="PRINTS" id="PR00437">
    <property type="entry name" value="SMALLCYTKCXC"/>
</dbReference>
<dbReference type="InterPro" id="IPR039809">
    <property type="entry name" value="Chemokine_b/g/d"/>
</dbReference>
<feature type="signal peptide" evidence="6">
    <location>
        <begin position="1"/>
        <end position="29"/>
    </location>
</feature>
<proteinExistence type="inferred from homology"/>
<dbReference type="PANTHER" id="PTHR12015:SF207">
    <property type="entry name" value="C-X-C MOTIF CHEMOKINE 3"/>
    <property type="match status" value="1"/>
</dbReference>
<keyword evidence="5" id="KW-1015">Disulfide bond</keyword>
<dbReference type="PANTHER" id="PTHR12015">
    <property type="entry name" value="SMALL INDUCIBLE CYTOKINE A"/>
    <property type="match status" value="1"/>
</dbReference>
<dbReference type="GO" id="GO:0006952">
    <property type="term" value="P:defense response"/>
    <property type="evidence" value="ECO:0007669"/>
    <property type="project" value="InterPro"/>
</dbReference>
<evidence type="ECO:0000256" key="7">
    <source>
        <dbReference type="SAM" id="Phobius"/>
    </source>
</evidence>
<name>A0A061INB9_CRIGR</name>
<dbReference type="Pfam" id="PF00048">
    <property type="entry name" value="IL8"/>
    <property type="match status" value="2"/>
</dbReference>
<organism evidence="9 10">
    <name type="scientific">Cricetulus griseus</name>
    <name type="common">Chinese hamster</name>
    <name type="synonym">Cricetulus barabensis griseus</name>
    <dbReference type="NCBI Taxonomy" id="10029"/>
    <lineage>
        <taxon>Eukaryota</taxon>
        <taxon>Metazoa</taxon>
        <taxon>Chordata</taxon>
        <taxon>Craniata</taxon>
        <taxon>Vertebrata</taxon>
        <taxon>Euteleostomi</taxon>
        <taxon>Mammalia</taxon>
        <taxon>Eutheria</taxon>
        <taxon>Euarchontoglires</taxon>
        <taxon>Glires</taxon>
        <taxon>Rodentia</taxon>
        <taxon>Myomorpha</taxon>
        <taxon>Muroidea</taxon>
        <taxon>Cricetidae</taxon>
        <taxon>Cricetinae</taxon>
        <taxon>Cricetulus</taxon>
    </lineage>
</organism>
<keyword evidence="7" id="KW-0812">Transmembrane</keyword>
<feature type="domain" description="Chemokine interleukin-8-like" evidence="8">
    <location>
        <begin position="184"/>
        <end position="244"/>
    </location>
</feature>
<evidence type="ECO:0000313" key="9">
    <source>
        <dbReference type="EMBL" id="ERE90864.1"/>
    </source>
</evidence>
<keyword evidence="7" id="KW-0472">Membrane</keyword>
<evidence type="ECO:0000256" key="1">
    <source>
        <dbReference type="ARBA" id="ARBA00004613"/>
    </source>
</evidence>
<dbReference type="Proteomes" id="UP000030759">
    <property type="component" value="Unassembled WGS sequence"/>
</dbReference>
<keyword evidence="3 6" id="KW-0202">Cytokine</keyword>
<comment type="similarity">
    <text evidence="2 6">Belongs to the intercrine alpha (chemokine CxC) family.</text>
</comment>
<keyword evidence="4 6" id="KW-0964">Secreted</keyword>
<comment type="subcellular location">
    <subcellularLocation>
        <location evidence="1 6">Secreted</location>
    </subcellularLocation>
</comment>
<evidence type="ECO:0000256" key="6">
    <source>
        <dbReference type="RuleBase" id="RU361149"/>
    </source>
</evidence>
<evidence type="ECO:0000256" key="2">
    <source>
        <dbReference type="ARBA" id="ARBA00010665"/>
    </source>
</evidence>
<dbReference type="InterPro" id="IPR036048">
    <property type="entry name" value="Interleukin_8-like_sf"/>
</dbReference>
<dbReference type="GO" id="GO:0006955">
    <property type="term" value="P:immune response"/>
    <property type="evidence" value="ECO:0007669"/>
    <property type="project" value="InterPro"/>
</dbReference>
<dbReference type="EMBL" id="KE663767">
    <property type="protein sequence ID" value="ERE90864.1"/>
    <property type="molecule type" value="Genomic_DNA"/>
</dbReference>
<dbReference type="CDD" id="cd00273">
    <property type="entry name" value="Chemokine_CXC"/>
    <property type="match status" value="2"/>
</dbReference>
<dbReference type="AlphaFoldDB" id="A0A061INB9"/>
<evidence type="ECO:0000256" key="4">
    <source>
        <dbReference type="ARBA" id="ARBA00022525"/>
    </source>
</evidence>
<accession>A0A061INB9</accession>
<dbReference type="PRINTS" id="PR00436">
    <property type="entry name" value="INTERLEUKIN8"/>
</dbReference>
<dbReference type="GO" id="GO:0008009">
    <property type="term" value="F:chemokine activity"/>
    <property type="evidence" value="ECO:0007669"/>
    <property type="project" value="InterPro"/>
</dbReference>
<sequence>MSAAAVCRGSWPSLGLLLLGLLFLPAVIAFTSASPEEGDADADLHCVCVKTISSGIHPKHITTLEVIKAGRHCAVPQLIATLKNGRKICLDRQAPLYKKVIKKLLQSYYKKYMKNSNSMINAKSKLFNPMKHDEVSQLKQKTSATLLINAMAPVTRPLLRAALLLLLLLLATSHQATGSIVATELRCQCLKTLPRIDFEDIQSLKVTPPGPHCTQTEVIATLKDGQEVCLDPEGPRLQKIIQKILKNGESRRGEKTPRAAGRYKRHSSSANFTIQTRVKLQTDMAAVGWLAFLLVVLSLGIFAHPCDTQELRCQCIQIYSDFLPLLFIRSVWLIPEDIYCSREEVMLVVLNLPNTVIF</sequence>
<dbReference type="InterPro" id="IPR033899">
    <property type="entry name" value="CXC_Chemokine_domain"/>
</dbReference>
<feature type="chain" id="PRO_5005102932" description="C-X-C motif chemokine" evidence="6">
    <location>
        <begin position="30"/>
        <end position="358"/>
    </location>
</feature>
<gene>
    <name evidence="9" type="ORF">H671_1g1363</name>
</gene>